<feature type="region of interest" description="Disordered" evidence="1">
    <location>
        <begin position="1"/>
        <end position="287"/>
    </location>
</feature>
<accession>A0ABQ9FT86</accession>
<keyword evidence="4" id="KW-1185">Reference proteome</keyword>
<organism evidence="3 4">
    <name type="scientific">Tegillarca granosa</name>
    <name type="common">Malaysian cockle</name>
    <name type="synonym">Anadara granosa</name>
    <dbReference type="NCBI Taxonomy" id="220873"/>
    <lineage>
        <taxon>Eukaryota</taxon>
        <taxon>Metazoa</taxon>
        <taxon>Spiralia</taxon>
        <taxon>Lophotrochozoa</taxon>
        <taxon>Mollusca</taxon>
        <taxon>Bivalvia</taxon>
        <taxon>Autobranchia</taxon>
        <taxon>Pteriomorphia</taxon>
        <taxon>Arcoida</taxon>
        <taxon>Arcoidea</taxon>
        <taxon>Arcidae</taxon>
        <taxon>Tegillarca</taxon>
    </lineage>
</organism>
<evidence type="ECO:0000313" key="4">
    <source>
        <dbReference type="Proteomes" id="UP001217089"/>
    </source>
</evidence>
<feature type="domain" description="UBX" evidence="2">
    <location>
        <begin position="421"/>
        <end position="497"/>
    </location>
</feature>
<evidence type="ECO:0000256" key="1">
    <source>
        <dbReference type="SAM" id="MobiDB-lite"/>
    </source>
</evidence>
<dbReference type="PROSITE" id="PS50033">
    <property type="entry name" value="UBX"/>
    <property type="match status" value="1"/>
</dbReference>
<feature type="compositionally biased region" description="Polar residues" evidence="1">
    <location>
        <begin position="183"/>
        <end position="202"/>
    </location>
</feature>
<feature type="compositionally biased region" description="Polar residues" evidence="1">
    <location>
        <begin position="373"/>
        <end position="393"/>
    </location>
</feature>
<dbReference type="Proteomes" id="UP001217089">
    <property type="component" value="Unassembled WGS sequence"/>
</dbReference>
<feature type="compositionally biased region" description="Basic residues" evidence="1">
    <location>
        <begin position="152"/>
        <end position="163"/>
    </location>
</feature>
<gene>
    <name evidence="3" type="ORF">KUTeg_001538</name>
</gene>
<evidence type="ECO:0000259" key="2">
    <source>
        <dbReference type="PROSITE" id="PS50033"/>
    </source>
</evidence>
<dbReference type="InterPro" id="IPR029071">
    <property type="entry name" value="Ubiquitin-like_domsf"/>
</dbReference>
<feature type="compositionally biased region" description="Basic residues" evidence="1">
    <location>
        <begin position="252"/>
        <end position="268"/>
    </location>
</feature>
<proteinExistence type="predicted"/>
<comment type="caution">
    <text evidence="3">The sequence shown here is derived from an EMBL/GenBank/DDBJ whole genome shotgun (WGS) entry which is preliminary data.</text>
</comment>
<name>A0ABQ9FT86_TEGGR</name>
<evidence type="ECO:0000313" key="3">
    <source>
        <dbReference type="EMBL" id="KAJ8319951.1"/>
    </source>
</evidence>
<dbReference type="Pfam" id="PF00789">
    <property type="entry name" value="UBX"/>
    <property type="match status" value="1"/>
</dbReference>
<protein>
    <recommendedName>
        <fullName evidence="2">UBX domain-containing protein</fullName>
    </recommendedName>
</protein>
<feature type="compositionally biased region" description="Basic residues" evidence="1">
    <location>
        <begin position="16"/>
        <end position="31"/>
    </location>
</feature>
<reference evidence="3 4" key="1">
    <citation type="submission" date="2022-12" db="EMBL/GenBank/DDBJ databases">
        <title>Chromosome-level genome of Tegillarca granosa.</title>
        <authorList>
            <person name="Kim J."/>
        </authorList>
    </citation>
    <scope>NUCLEOTIDE SEQUENCE [LARGE SCALE GENOMIC DNA]</scope>
    <source>
        <strain evidence="3">Teg-2019</strain>
        <tissue evidence="3">Adductor muscle</tissue>
    </source>
</reference>
<dbReference type="EMBL" id="JARBDR010000141">
    <property type="protein sequence ID" value="KAJ8319951.1"/>
    <property type="molecule type" value="Genomic_DNA"/>
</dbReference>
<sequence>MQSSGMIDVELERPKTSKGRRNRPTSRLGRRPIHDKTDDLEGDFGRPASRRGFTPETYERHDYDEFSRQVPDSPSPQDFYGSPPYTTDPHPHPTGIQYSTSEPYENHDLSHYSPRNETLFINRPSSREHTGDMSPSFSMMHPEYDKTNYRSGSHRHSNHSNRRYSHESQDEGLPPSGYRHSKYSPQSDGRNSNMGMSPSRDQMTNKRDSLTVPFERPSSGYPMYDRQMSPKSEAKHYREFQLPPENAPQVSHRPKSSRKRPRSARRTAMKNPELQIEGQPADDPINTPVLRPQSSLSRYKPLPAIGTTIDPSKADEYIDQSLSPQTHVLKLDDDNDSGSHARVFNFENLETEIPEEEKNISPKPRYRRESECSDSFSGQHFENDSSVRNSGTHNEMEKEDMGFFKPETTFKPHFLPEEPSEDETRILLAVRLLNGQRHERYFRPTEQLDLVLQFAENMGMQDLSSYNLACNAPRLVFSDMTALIRDSGLVERTVLYLEQR</sequence>
<dbReference type="InterPro" id="IPR001012">
    <property type="entry name" value="UBX_dom"/>
</dbReference>
<feature type="compositionally biased region" description="Basic and acidic residues" evidence="1">
    <location>
        <begin position="57"/>
        <end position="67"/>
    </location>
</feature>
<dbReference type="SUPFAM" id="SSF54236">
    <property type="entry name" value="Ubiquitin-like"/>
    <property type="match status" value="1"/>
</dbReference>
<feature type="region of interest" description="Disordered" evidence="1">
    <location>
        <begin position="356"/>
        <end position="393"/>
    </location>
</feature>
<dbReference type="Gene3D" id="3.10.20.90">
    <property type="entry name" value="Phosphatidylinositol 3-kinase Catalytic Subunit, Chain A, domain 1"/>
    <property type="match status" value="1"/>
</dbReference>